<dbReference type="CDD" id="cd00082">
    <property type="entry name" value="HisKA"/>
    <property type="match status" value="1"/>
</dbReference>
<evidence type="ECO:0000256" key="2">
    <source>
        <dbReference type="ARBA" id="ARBA00012438"/>
    </source>
</evidence>
<dbReference type="SMART" id="SM01080">
    <property type="entry name" value="CHASE2"/>
    <property type="match status" value="1"/>
</dbReference>
<keyword evidence="4" id="KW-1133">Transmembrane helix</keyword>
<accession>A0ABV8ZQA1</accession>
<dbReference type="Pfam" id="PF02518">
    <property type="entry name" value="HATPase_c"/>
    <property type="match status" value="1"/>
</dbReference>
<dbReference type="SUPFAM" id="SSF55874">
    <property type="entry name" value="ATPase domain of HSP90 chaperone/DNA topoisomerase II/histidine kinase"/>
    <property type="match status" value="1"/>
</dbReference>
<dbReference type="Pfam" id="PF05226">
    <property type="entry name" value="CHASE2"/>
    <property type="match status" value="1"/>
</dbReference>
<dbReference type="InterPro" id="IPR007890">
    <property type="entry name" value="CHASE2"/>
</dbReference>
<keyword evidence="6" id="KW-0547">Nucleotide-binding</keyword>
<feature type="transmembrane region" description="Helical" evidence="4">
    <location>
        <begin position="296"/>
        <end position="315"/>
    </location>
</feature>
<dbReference type="EMBL" id="JBHSEK010000002">
    <property type="protein sequence ID" value="MFC4488814.1"/>
    <property type="molecule type" value="Genomic_DNA"/>
</dbReference>
<dbReference type="InterPro" id="IPR036097">
    <property type="entry name" value="HisK_dim/P_sf"/>
</dbReference>
<keyword evidence="4" id="KW-0812">Transmembrane</keyword>
<dbReference type="PANTHER" id="PTHR43547">
    <property type="entry name" value="TWO-COMPONENT HISTIDINE KINASE"/>
    <property type="match status" value="1"/>
</dbReference>
<organism evidence="6 7">
    <name type="scientific">Chromobacterium aquaticum</name>
    <dbReference type="NCBI Taxonomy" id="467180"/>
    <lineage>
        <taxon>Bacteria</taxon>
        <taxon>Pseudomonadati</taxon>
        <taxon>Pseudomonadota</taxon>
        <taxon>Betaproteobacteria</taxon>
        <taxon>Neisseriales</taxon>
        <taxon>Chromobacteriaceae</taxon>
        <taxon>Chromobacterium</taxon>
    </lineage>
</organism>
<dbReference type="InterPro" id="IPR003661">
    <property type="entry name" value="HisK_dim/P_dom"/>
</dbReference>
<dbReference type="InterPro" id="IPR004358">
    <property type="entry name" value="Sig_transdc_His_kin-like_C"/>
</dbReference>
<dbReference type="SUPFAM" id="SSF47384">
    <property type="entry name" value="Homodimeric domain of signal transducing histidine kinase"/>
    <property type="match status" value="1"/>
</dbReference>
<evidence type="ECO:0000256" key="1">
    <source>
        <dbReference type="ARBA" id="ARBA00000085"/>
    </source>
</evidence>
<dbReference type="InterPro" id="IPR005467">
    <property type="entry name" value="His_kinase_dom"/>
</dbReference>
<keyword evidence="6" id="KW-0067">ATP-binding</keyword>
<evidence type="ECO:0000256" key="4">
    <source>
        <dbReference type="SAM" id="Phobius"/>
    </source>
</evidence>
<protein>
    <recommendedName>
        <fullName evidence="2">histidine kinase</fullName>
        <ecNumber evidence="2">2.7.13.3</ecNumber>
    </recommendedName>
</protein>
<evidence type="ECO:0000256" key="3">
    <source>
        <dbReference type="ARBA" id="ARBA00022553"/>
    </source>
</evidence>
<dbReference type="SMART" id="SM00388">
    <property type="entry name" value="HisKA"/>
    <property type="match status" value="1"/>
</dbReference>
<keyword evidence="7" id="KW-1185">Reference proteome</keyword>
<feature type="domain" description="Histidine kinase" evidence="5">
    <location>
        <begin position="529"/>
        <end position="740"/>
    </location>
</feature>
<evidence type="ECO:0000259" key="5">
    <source>
        <dbReference type="PROSITE" id="PS50109"/>
    </source>
</evidence>
<dbReference type="GO" id="GO:0005524">
    <property type="term" value="F:ATP binding"/>
    <property type="evidence" value="ECO:0007669"/>
    <property type="project" value="UniProtKB-KW"/>
</dbReference>
<keyword evidence="4" id="KW-0472">Membrane</keyword>
<dbReference type="Pfam" id="PF00512">
    <property type="entry name" value="HisKA"/>
    <property type="match status" value="1"/>
</dbReference>
<dbReference type="InterPro" id="IPR017181">
    <property type="entry name" value="Sig_transdc_His_kin_CHASE2"/>
</dbReference>
<keyword evidence="3" id="KW-0597">Phosphoprotein</keyword>
<dbReference type="PROSITE" id="PS50109">
    <property type="entry name" value="HIS_KIN"/>
    <property type="match status" value="1"/>
</dbReference>
<feature type="transmembrane region" description="Helical" evidence="4">
    <location>
        <begin position="322"/>
        <end position="340"/>
    </location>
</feature>
<gene>
    <name evidence="6" type="ORF">ACFO0R_04215</name>
</gene>
<evidence type="ECO:0000313" key="6">
    <source>
        <dbReference type="EMBL" id="MFC4488814.1"/>
    </source>
</evidence>
<comment type="catalytic activity">
    <reaction evidence="1">
        <text>ATP + protein L-histidine = ADP + protein N-phospho-L-histidine.</text>
        <dbReference type="EC" id="2.7.13.3"/>
    </reaction>
</comment>
<dbReference type="InterPro" id="IPR003594">
    <property type="entry name" value="HATPase_dom"/>
</dbReference>
<dbReference type="SMART" id="SM00387">
    <property type="entry name" value="HATPase_c"/>
    <property type="match status" value="1"/>
</dbReference>
<dbReference type="Gene3D" id="3.30.565.10">
    <property type="entry name" value="Histidine kinase-like ATPase, C-terminal domain"/>
    <property type="match status" value="1"/>
</dbReference>
<dbReference type="CDD" id="cd00075">
    <property type="entry name" value="HATPase"/>
    <property type="match status" value="1"/>
</dbReference>
<dbReference type="RefSeq" id="WP_231463336.1">
    <property type="nucleotide sequence ID" value="NZ_JAJOHW010000097.1"/>
</dbReference>
<dbReference type="Gene3D" id="1.10.287.130">
    <property type="match status" value="1"/>
</dbReference>
<sequence>MRLSCLLFRRWRTQDALFFIGFALLVAVFAVPNQDALFRSLDRLYFELLASQQAEDNQHDVVLVNIDQATLDVLGQKGVRANASYAALLEQLRQADSVVLGLNLTANRDLQQLLDAIKRHGRVVVAAPAYVGGDAPARIAAAAAGVGQRELLIGDGNVATGILPYAPRGKALLPNIVLEALRVADYELPARQVWCLAALWQRCSPQEDGWLLVLPAQHRLQQYSMLAVLNGAVPPSAFENKIVVVGHLAMDPFKSLRASHKPMAAEGYTRSQIIALQIQTLMEYGPVSMVAAPYKLLINLAIMLGLLLVCLLSPPARMHGRAWLWLGTCLLASILLLLYAHTWVPVSSPLIGGLLIYAGCAWRWQAKTHALLRQESASMQLSLREAGMALPLRGGVETGADEIERLMRQMRAWQDSYASVLNLLPYPIFFEQDGKIVLSNQAGRKLLGEHGEQRRAEDWMLALTAGARAKAQRSGGICIEQVRAGPGEHMLLVTPCPELCAGRASNLISLVDLPSVKETASSDRHALRQMVHDLRNPLTAILLLIEQRGGGDGPRQDQFLDELRRQVHYSLRVAQDFMQLSRAEHLNPAHFLPVSLRDLAEEAVDQIRAGAGQQRIAVHGPDAAEPLWVNGHYDMLLRAVVNVLDNAIKYSPPGSEVTVRLACWGELAGICVIDQGIGIPEHALPRLFELFYQVDEQRRDGVGLGLPFVKAVLQAHGGRVEVKSQSGMGSEFQLQAPRLRHPACLQQDEEDEEGAFPGAV</sequence>
<comment type="caution">
    <text evidence="6">The sequence shown here is derived from an EMBL/GenBank/DDBJ whole genome shotgun (WGS) entry which is preliminary data.</text>
</comment>
<reference evidence="7" key="1">
    <citation type="journal article" date="2019" name="Int. J. Syst. Evol. Microbiol.">
        <title>The Global Catalogue of Microorganisms (GCM) 10K type strain sequencing project: providing services to taxonomists for standard genome sequencing and annotation.</title>
        <authorList>
            <consortium name="The Broad Institute Genomics Platform"/>
            <consortium name="The Broad Institute Genome Sequencing Center for Infectious Disease"/>
            <person name="Wu L."/>
            <person name="Ma J."/>
        </authorList>
    </citation>
    <scope>NUCLEOTIDE SEQUENCE [LARGE SCALE GENOMIC DNA]</scope>
    <source>
        <strain evidence="7">CGMCC 4.7608</strain>
    </source>
</reference>
<dbReference type="Proteomes" id="UP001595999">
    <property type="component" value="Unassembled WGS sequence"/>
</dbReference>
<dbReference type="PIRSF" id="PIRSF037347">
    <property type="entry name" value="STHK_CHASE2_PAS_prd"/>
    <property type="match status" value="1"/>
</dbReference>
<name>A0ABV8ZQA1_9NEIS</name>
<proteinExistence type="predicted"/>
<dbReference type="InterPro" id="IPR036890">
    <property type="entry name" value="HATPase_C_sf"/>
</dbReference>
<dbReference type="PRINTS" id="PR00344">
    <property type="entry name" value="BCTRLSENSOR"/>
</dbReference>
<dbReference type="EC" id="2.7.13.3" evidence="2"/>
<evidence type="ECO:0000313" key="7">
    <source>
        <dbReference type="Proteomes" id="UP001595999"/>
    </source>
</evidence>
<dbReference type="PANTHER" id="PTHR43547:SF2">
    <property type="entry name" value="HYBRID SIGNAL TRANSDUCTION HISTIDINE KINASE C"/>
    <property type="match status" value="1"/>
</dbReference>